<reference evidence="2 3" key="1">
    <citation type="journal article" date="2023" name="Plants (Basel)">
        <title>Bridging the Gap: Combining Genomics and Transcriptomics Approaches to Understand Stylosanthes scabra, an Orphan Legume from the Brazilian Caatinga.</title>
        <authorList>
            <person name="Ferreira-Neto J.R.C."/>
            <person name="da Silva M.D."/>
            <person name="Binneck E."/>
            <person name="de Melo N.F."/>
            <person name="da Silva R.H."/>
            <person name="de Melo A.L.T.M."/>
            <person name="Pandolfi V."/>
            <person name="Bustamante F.O."/>
            <person name="Brasileiro-Vidal A.C."/>
            <person name="Benko-Iseppon A.M."/>
        </authorList>
    </citation>
    <scope>NUCLEOTIDE SEQUENCE [LARGE SCALE GENOMIC DNA]</scope>
    <source>
        <tissue evidence="2">Leaves</tissue>
    </source>
</reference>
<proteinExistence type="predicted"/>
<organism evidence="2 3">
    <name type="scientific">Stylosanthes scabra</name>
    <dbReference type="NCBI Taxonomy" id="79078"/>
    <lineage>
        <taxon>Eukaryota</taxon>
        <taxon>Viridiplantae</taxon>
        <taxon>Streptophyta</taxon>
        <taxon>Embryophyta</taxon>
        <taxon>Tracheophyta</taxon>
        <taxon>Spermatophyta</taxon>
        <taxon>Magnoliopsida</taxon>
        <taxon>eudicotyledons</taxon>
        <taxon>Gunneridae</taxon>
        <taxon>Pentapetalae</taxon>
        <taxon>rosids</taxon>
        <taxon>fabids</taxon>
        <taxon>Fabales</taxon>
        <taxon>Fabaceae</taxon>
        <taxon>Papilionoideae</taxon>
        <taxon>50 kb inversion clade</taxon>
        <taxon>dalbergioids sensu lato</taxon>
        <taxon>Dalbergieae</taxon>
        <taxon>Pterocarpus clade</taxon>
        <taxon>Stylosanthes</taxon>
    </lineage>
</organism>
<name>A0ABU6UU39_9FABA</name>
<keyword evidence="3" id="KW-1185">Reference proteome</keyword>
<comment type="caution">
    <text evidence="2">The sequence shown here is derived from an EMBL/GenBank/DDBJ whole genome shotgun (WGS) entry which is preliminary data.</text>
</comment>
<dbReference type="EMBL" id="JASCZI010122058">
    <property type="protein sequence ID" value="MED6163616.1"/>
    <property type="molecule type" value="Genomic_DNA"/>
</dbReference>
<dbReference type="Proteomes" id="UP001341840">
    <property type="component" value="Unassembled WGS sequence"/>
</dbReference>
<feature type="compositionally biased region" description="Polar residues" evidence="1">
    <location>
        <begin position="69"/>
        <end position="81"/>
    </location>
</feature>
<protein>
    <submittedName>
        <fullName evidence="2">Uncharacterized protein</fullName>
    </submittedName>
</protein>
<feature type="compositionally biased region" description="Acidic residues" evidence="1">
    <location>
        <begin position="113"/>
        <end position="131"/>
    </location>
</feature>
<gene>
    <name evidence="2" type="ORF">PIB30_081667</name>
</gene>
<accession>A0ABU6UU39</accession>
<evidence type="ECO:0000256" key="1">
    <source>
        <dbReference type="SAM" id="MobiDB-lite"/>
    </source>
</evidence>
<sequence>MGSGIIYYEYEKPEKFKYYDMKANAELGTFKIRHCHFDGESFVNPLHSVRFDPDRTYEVPIEALMADQPFSSSKTGKSSARGSHPSRRWMLEGDEEEKEIGGMEPSVEKEGVREEEEDDEDPEEEDPEEEVPVSTSLPMDIDATENYL</sequence>
<feature type="region of interest" description="Disordered" evidence="1">
    <location>
        <begin position="65"/>
        <end position="148"/>
    </location>
</feature>
<evidence type="ECO:0000313" key="2">
    <source>
        <dbReference type="EMBL" id="MED6163616.1"/>
    </source>
</evidence>
<evidence type="ECO:0000313" key="3">
    <source>
        <dbReference type="Proteomes" id="UP001341840"/>
    </source>
</evidence>